<gene>
    <name evidence="1" type="ORF">METZ01_LOCUS184662</name>
</gene>
<sequence length="391" mass="47062">EKDVNDNLKILNVTHSKYIEILYNELIITTPSKFDINYHNCDINLDNEVKRDKSEITDILKYFKQYYIYYIKMPRIRTLVLKNRQVNNETSNKYQYSYDIVKKTFIEMKDSKYFNWTKNLNKFENLTTKLGYIDSLKNISNRNLPYYYFSDEIYYGKKFERTKNIYYKKKLNITSKNELNRCITQYLNGLMWVFFSYNDVNNPLMNNWTYGRHNSPLLQDVSQFFVENPQFDMNSFKTTFQENSILNTNQYFTPFHKILYTTPIEGIIKVLPEYKNIMENISNPDLLKRELEKLGINDTQLLNKIITILCNKNFPRMENTAQIVFNNKYNNMIDCTDAMYISKSKFEILKTFHKNENFDNDFIFVINKINEFLKFNDKSLNNSVIADFYSE</sequence>
<feature type="non-terminal residue" evidence="1">
    <location>
        <position position="1"/>
    </location>
</feature>
<proteinExistence type="predicted"/>
<name>A0A382D035_9ZZZZ</name>
<evidence type="ECO:0000313" key="1">
    <source>
        <dbReference type="EMBL" id="SVB31808.1"/>
    </source>
</evidence>
<dbReference type="AlphaFoldDB" id="A0A382D035"/>
<protein>
    <submittedName>
        <fullName evidence="1">Uncharacterized protein</fullName>
    </submittedName>
</protein>
<organism evidence="1">
    <name type="scientific">marine metagenome</name>
    <dbReference type="NCBI Taxonomy" id="408172"/>
    <lineage>
        <taxon>unclassified sequences</taxon>
        <taxon>metagenomes</taxon>
        <taxon>ecological metagenomes</taxon>
    </lineage>
</organism>
<reference evidence="1" key="1">
    <citation type="submission" date="2018-05" db="EMBL/GenBank/DDBJ databases">
        <authorList>
            <person name="Lanie J.A."/>
            <person name="Ng W.-L."/>
            <person name="Kazmierczak K.M."/>
            <person name="Andrzejewski T.M."/>
            <person name="Davidsen T.M."/>
            <person name="Wayne K.J."/>
            <person name="Tettelin H."/>
            <person name="Glass J.I."/>
            <person name="Rusch D."/>
            <person name="Podicherti R."/>
            <person name="Tsui H.-C.T."/>
            <person name="Winkler M.E."/>
        </authorList>
    </citation>
    <scope>NUCLEOTIDE SEQUENCE</scope>
</reference>
<accession>A0A382D035</accession>
<dbReference type="EMBL" id="UINC01036993">
    <property type="protein sequence ID" value="SVB31808.1"/>
    <property type="molecule type" value="Genomic_DNA"/>
</dbReference>